<keyword evidence="11" id="KW-1185">Reference proteome</keyword>
<dbReference type="InterPro" id="IPR050250">
    <property type="entry name" value="Macrolide_Exporter_MacB"/>
</dbReference>
<dbReference type="InterPro" id="IPR025857">
    <property type="entry name" value="MacB_PCD"/>
</dbReference>
<name>A0A9X2H763_9HYPH</name>
<dbReference type="Pfam" id="PF02687">
    <property type="entry name" value="FtsX"/>
    <property type="match status" value="1"/>
</dbReference>
<feature type="domain" description="ABC3 transporter permease C-terminal" evidence="8">
    <location>
        <begin position="249"/>
        <end position="366"/>
    </location>
</feature>
<dbReference type="Proteomes" id="UP001155220">
    <property type="component" value="Unassembled WGS sequence"/>
</dbReference>
<organism evidence="10 11">
    <name type="scientific">Aurantimonas marianensis</name>
    <dbReference type="NCBI Taxonomy" id="2920428"/>
    <lineage>
        <taxon>Bacteria</taxon>
        <taxon>Pseudomonadati</taxon>
        <taxon>Pseudomonadota</taxon>
        <taxon>Alphaproteobacteria</taxon>
        <taxon>Hyphomicrobiales</taxon>
        <taxon>Aurantimonadaceae</taxon>
        <taxon>Aurantimonas</taxon>
    </lineage>
</organism>
<evidence type="ECO:0000313" key="11">
    <source>
        <dbReference type="Proteomes" id="UP001155220"/>
    </source>
</evidence>
<feature type="transmembrane region" description="Helical" evidence="7">
    <location>
        <begin position="250"/>
        <end position="270"/>
    </location>
</feature>
<sequence length="373" mass="38406">MNLSSLALRNLTARKGRTAATIAGVLLSVASFVALVGLARGIEQSLLAALEARQTDVIVTEAGALDLISSIVPETLADDLARAPGVVATAPEMSRVTTLGSGESAIVVAWPVGSYPWRSLDMIAGRLPGAQDGRSAVIGTSLAERLGAGVGDRLEVFQAEFAVVGIAGSASVLTRNLVFIPLPVAQTLMFREGQATSINVRLDQEASPQERQRLALDLKAAFPNYAVEETENLVDSHTFARIADVVSTTISIIALATAVLAILNTMTMAVNERRGEIAIMSAVGWPRRRIVASIVLEGVVLAALGGVLGSAVGVAAARLVSALPVVAGLVVPEINLALVTLAALVSLAIGLVGSLLPALRAASSPPADVLRGR</sequence>
<comment type="similarity">
    <text evidence="6">Belongs to the ABC-4 integral membrane protein family.</text>
</comment>
<evidence type="ECO:0000256" key="2">
    <source>
        <dbReference type="ARBA" id="ARBA00022475"/>
    </source>
</evidence>
<evidence type="ECO:0000256" key="5">
    <source>
        <dbReference type="ARBA" id="ARBA00023136"/>
    </source>
</evidence>
<proteinExistence type="inferred from homology"/>
<evidence type="ECO:0000256" key="6">
    <source>
        <dbReference type="ARBA" id="ARBA00038076"/>
    </source>
</evidence>
<dbReference type="PANTHER" id="PTHR30572:SF4">
    <property type="entry name" value="ABC TRANSPORTER PERMEASE YTRF"/>
    <property type="match status" value="1"/>
</dbReference>
<feature type="domain" description="MacB-like periplasmic core" evidence="9">
    <location>
        <begin position="18"/>
        <end position="210"/>
    </location>
</feature>
<evidence type="ECO:0000256" key="4">
    <source>
        <dbReference type="ARBA" id="ARBA00022989"/>
    </source>
</evidence>
<dbReference type="GO" id="GO:0005886">
    <property type="term" value="C:plasma membrane"/>
    <property type="evidence" value="ECO:0007669"/>
    <property type="project" value="UniProtKB-SubCell"/>
</dbReference>
<dbReference type="PANTHER" id="PTHR30572">
    <property type="entry name" value="MEMBRANE COMPONENT OF TRANSPORTER-RELATED"/>
    <property type="match status" value="1"/>
</dbReference>
<dbReference type="InterPro" id="IPR003838">
    <property type="entry name" value="ABC3_permease_C"/>
</dbReference>
<dbReference type="Pfam" id="PF12704">
    <property type="entry name" value="MacB_PCD"/>
    <property type="match status" value="1"/>
</dbReference>
<keyword evidence="3 7" id="KW-0812">Transmembrane</keyword>
<comment type="subcellular location">
    <subcellularLocation>
        <location evidence="1">Cell membrane</location>
        <topology evidence="1">Multi-pass membrane protein</topology>
    </subcellularLocation>
</comment>
<evidence type="ECO:0000256" key="1">
    <source>
        <dbReference type="ARBA" id="ARBA00004651"/>
    </source>
</evidence>
<feature type="transmembrane region" description="Helical" evidence="7">
    <location>
        <begin position="336"/>
        <end position="356"/>
    </location>
</feature>
<evidence type="ECO:0000259" key="8">
    <source>
        <dbReference type="Pfam" id="PF02687"/>
    </source>
</evidence>
<dbReference type="EMBL" id="JALHBS010000116">
    <property type="protein sequence ID" value="MCP3056970.1"/>
    <property type="molecule type" value="Genomic_DNA"/>
</dbReference>
<evidence type="ECO:0000256" key="3">
    <source>
        <dbReference type="ARBA" id="ARBA00022692"/>
    </source>
</evidence>
<protein>
    <submittedName>
        <fullName evidence="10">ABC transporter permease</fullName>
    </submittedName>
</protein>
<keyword evidence="5 7" id="KW-0472">Membrane</keyword>
<dbReference type="RefSeq" id="WP_253965771.1">
    <property type="nucleotide sequence ID" value="NZ_JALHBS010000116.1"/>
</dbReference>
<evidence type="ECO:0000259" key="9">
    <source>
        <dbReference type="Pfam" id="PF12704"/>
    </source>
</evidence>
<keyword evidence="2" id="KW-1003">Cell membrane</keyword>
<gene>
    <name evidence="10" type="ORF">MJ956_17735</name>
</gene>
<evidence type="ECO:0000313" key="10">
    <source>
        <dbReference type="EMBL" id="MCP3056970.1"/>
    </source>
</evidence>
<reference evidence="10" key="1">
    <citation type="submission" date="2022-03" db="EMBL/GenBank/DDBJ databases">
        <title>Aurantimonas Liuensis sp. Nov., isolated from the hadal seawater of the Mariana Trench.</title>
        <authorList>
            <person name="Liu R."/>
        </authorList>
    </citation>
    <scope>NUCLEOTIDE SEQUENCE</scope>
    <source>
        <strain evidence="10">LRZ36</strain>
    </source>
</reference>
<comment type="caution">
    <text evidence="10">The sequence shown here is derived from an EMBL/GenBank/DDBJ whole genome shotgun (WGS) entry which is preliminary data.</text>
</comment>
<dbReference type="GO" id="GO:0022857">
    <property type="term" value="F:transmembrane transporter activity"/>
    <property type="evidence" value="ECO:0007669"/>
    <property type="project" value="TreeGrafter"/>
</dbReference>
<feature type="transmembrane region" description="Helical" evidence="7">
    <location>
        <begin position="290"/>
        <end position="316"/>
    </location>
</feature>
<evidence type="ECO:0000256" key="7">
    <source>
        <dbReference type="SAM" id="Phobius"/>
    </source>
</evidence>
<dbReference type="AlphaFoldDB" id="A0A9X2H763"/>
<accession>A0A9X2H763</accession>
<keyword evidence="4 7" id="KW-1133">Transmembrane helix</keyword>